<name>A0A1D6GB65_MAIZE</name>
<accession>A0A1D6GB65</accession>
<gene>
    <name evidence="1" type="ORF">ZEAMMB73_Zm00001d012699</name>
</gene>
<sequence length="142" mass="15596">MTDSTMELQLSVAALGTGNWVHSFESLSTQITEFLQEKSGAGVNLLTGLFIFSPVNKSVCSVIYVYLIYDSNSRIHYSSIPSKRKQHLGLLISLICLACMYAIKLCSGTAALNIISVLTLGSDWFCEIRALADLKYDPCSFL</sequence>
<proteinExistence type="predicted"/>
<organism evidence="1">
    <name type="scientific">Zea mays</name>
    <name type="common">Maize</name>
    <dbReference type="NCBI Taxonomy" id="4577"/>
    <lineage>
        <taxon>Eukaryota</taxon>
        <taxon>Viridiplantae</taxon>
        <taxon>Streptophyta</taxon>
        <taxon>Embryophyta</taxon>
        <taxon>Tracheophyta</taxon>
        <taxon>Spermatophyta</taxon>
        <taxon>Magnoliopsida</taxon>
        <taxon>Liliopsida</taxon>
        <taxon>Poales</taxon>
        <taxon>Poaceae</taxon>
        <taxon>PACMAD clade</taxon>
        <taxon>Panicoideae</taxon>
        <taxon>Andropogonodae</taxon>
        <taxon>Andropogoneae</taxon>
        <taxon>Tripsacinae</taxon>
        <taxon>Zea</taxon>
    </lineage>
</organism>
<dbReference type="EMBL" id="CM000784">
    <property type="protein sequence ID" value="AQL00332.1"/>
    <property type="molecule type" value="Genomic_DNA"/>
</dbReference>
<reference evidence="1" key="1">
    <citation type="submission" date="2015-12" db="EMBL/GenBank/DDBJ databases">
        <title>Update maize B73 reference genome by single molecule sequencing technologies.</title>
        <authorList>
            <consortium name="Maize Genome Sequencing Project"/>
            <person name="Ware D."/>
        </authorList>
    </citation>
    <scope>NUCLEOTIDE SEQUENCE</scope>
    <source>
        <tissue evidence="1">Seedling</tissue>
    </source>
</reference>
<dbReference type="AlphaFoldDB" id="A0A1D6GB65"/>
<evidence type="ECO:0000313" key="1">
    <source>
        <dbReference type="EMBL" id="AQL00332.1"/>
    </source>
</evidence>
<protein>
    <submittedName>
        <fullName evidence="1">Cupin, RmlC-type</fullName>
    </submittedName>
</protein>